<dbReference type="GeneID" id="17264661"/>
<dbReference type="STRING" id="2903.R1E7X3"/>
<keyword evidence="5" id="KW-1185">Reference proteome</keyword>
<evidence type="ECO:0000313" key="5">
    <source>
        <dbReference type="Proteomes" id="UP000013827"/>
    </source>
</evidence>
<dbReference type="EnsemblProtists" id="EOD19116">
    <property type="protein sequence ID" value="EOD19116"/>
    <property type="gene ID" value="EMIHUDRAFT_243290"/>
</dbReference>
<keyword evidence="2" id="KW-0012">Acyltransferase</keyword>
<keyword evidence="1" id="KW-0808">Transferase</keyword>
<evidence type="ECO:0000256" key="1">
    <source>
        <dbReference type="ARBA" id="ARBA00022679"/>
    </source>
</evidence>
<proteinExistence type="predicted"/>
<dbReference type="KEGG" id="ehx:EMIHUDRAFT_243290"/>
<name>A0A0D3J6I1_EMIH1</name>
<dbReference type="InterPro" id="IPR016181">
    <property type="entry name" value="Acyl_CoA_acyltransferase"/>
</dbReference>
<dbReference type="Gene3D" id="3.40.630.30">
    <property type="match status" value="1"/>
</dbReference>
<dbReference type="GO" id="GO:0016747">
    <property type="term" value="F:acyltransferase activity, transferring groups other than amino-acyl groups"/>
    <property type="evidence" value="ECO:0007669"/>
    <property type="project" value="InterPro"/>
</dbReference>
<feature type="domain" description="N-acetyltransferase" evidence="3">
    <location>
        <begin position="23"/>
        <end position="209"/>
    </location>
</feature>
<reference evidence="4" key="2">
    <citation type="submission" date="2024-10" db="UniProtKB">
        <authorList>
            <consortium name="EnsemblProtists"/>
        </authorList>
    </citation>
    <scope>IDENTIFICATION</scope>
</reference>
<dbReference type="RefSeq" id="XP_005771545.1">
    <property type="nucleotide sequence ID" value="XM_005771488.1"/>
</dbReference>
<dbReference type="HOGENOM" id="CLU_1306852_0_0_1"/>
<dbReference type="CDD" id="cd04301">
    <property type="entry name" value="NAT_SF"/>
    <property type="match status" value="1"/>
</dbReference>
<dbReference type="eggNOG" id="ENOG502SAFT">
    <property type="taxonomic scope" value="Eukaryota"/>
</dbReference>
<evidence type="ECO:0000259" key="3">
    <source>
        <dbReference type="PROSITE" id="PS51186"/>
    </source>
</evidence>
<dbReference type="PANTHER" id="PTHR43877">
    <property type="entry name" value="AMINOALKYLPHOSPHONATE N-ACETYLTRANSFERASE-RELATED-RELATED"/>
    <property type="match status" value="1"/>
</dbReference>
<dbReference type="PANTHER" id="PTHR43877:SF2">
    <property type="entry name" value="AMINOALKYLPHOSPHONATE N-ACETYLTRANSFERASE-RELATED"/>
    <property type="match status" value="1"/>
</dbReference>
<reference evidence="5" key="1">
    <citation type="journal article" date="2013" name="Nature">
        <title>Pan genome of the phytoplankton Emiliania underpins its global distribution.</title>
        <authorList>
            <person name="Read B.A."/>
            <person name="Kegel J."/>
            <person name="Klute M.J."/>
            <person name="Kuo A."/>
            <person name="Lefebvre S.C."/>
            <person name="Maumus F."/>
            <person name="Mayer C."/>
            <person name="Miller J."/>
            <person name="Monier A."/>
            <person name="Salamov A."/>
            <person name="Young J."/>
            <person name="Aguilar M."/>
            <person name="Claverie J.M."/>
            <person name="Frickenhaus S."/>
            <person name="Gonzalez K."/>
            <person name="Herman E.K."/>
            <person name="Lin Y.C."/>
            <person name="Napier J."/>
            <person name="Ogata H."/>
            <person name="Sarno A.F."/>
            <person name="Shmutz J."/>
            <person name="Schroeder D."/>
            <person name="de Vargas C."/>
            <person name="Verret F."/>
            <person name="von Dassow P."/>
            <person name="Valentin K."/>
            <person name="Van de Peer Y."/>
            <person name="Wheeler G."/>
            <person name="Dacks J.B."/>
            <person name="Delwiche C.F."/>
            <person name="Dyhrman S.T."/>
            <person name="Glockner G."/>
            <person name="John U."/>
            <person name="Richards T."/>
            <person name="Worden A.Z."/>
            <person name="Zhang X."/>
            <person name="Grigoriev I.V."/>
            <person name="Allen A.E."/>
            <person name="Bidle K."/>
            <person name="Borodovsky M."/>
            <person name="Bowler C."/>
            <person name="Brownlee C."/>
            <person name="Cock J.M."/>
            <person name="Elias M."/>
            <person name="Gladyshev V.N."/>
            <person name="Groth M."/>
            <person name="Guda C."/>
            <person name="Hadaegh A."/>
            <person name="Iglesias-Rodriguez M.D."/>
            <person name="Jenkins J."/>
            <person name="Jones B.M."/>
            <person name="Lawson T."/>
            <person name="Leese F."/>
            <person name="Lindquist E."/>
            <person name="Lobanov A."/>
            <person name="Lomsadze A."/>
            <person name="Malik S.B."/>
            <person name="Marsh M.E."/>
            <person name="Mackinder L."/>
            <person name="Mock T."/>
            <person name="Mueller-Roeber B."/>
            <person name="Pagarete A."/>
            <person name="Parker M."/>
            <person name="Probert I."/>
            <person name="Quesneville H."/>
            <person name="Raines C."/>
            <person name="Rensing S.A."/>
            <person name="Riano-Pachon D.M."/>
            <person name="Richier S."/>
            <person name="Rokitta S."/>
            <person name="Shiraiwa Y."/>
            <person name="Soanes D.M."/>
            <person name="van der Giezen M."/>
            <person name="Wahlund T.M."/>
            <person name="Williams B."/>
            <person name="Wilson W."/>
            <person name="Wolfe G."/>
            <person name="Wurch L.L."/>
        </authorList>
    </citation>
    <scope>NUCLEOTIDE SEQUENCE</scope>
</reference>
<dbReference type="InterPro" id="IPR000182">
    <property type="entry name" value="GNAT_dom"/>
</dbReference>
<dbReference type="AlphaFoldDB" id="A0A0D3J6I1"/>
<evidence type="ECO:0000313" key="4">
    <source>
        <dbReference type="EnsemblProtists" id="EOD19116"/>
    </source>
</evidence>
<evidence type="ECO:0000256" key="2">
    <source>
        <dbReference type="ARBA" id="ARBA00023315"/>
    </source>
</evidence>
<accession>A0A0D3J6I1</accession>
<protein>
    <recommendedName>
        <fullName evidence="3">N-acetyltransferase domain-containing protein</fullName>
    </recommendedName>
</protein>
<organism evidence="4 5">
    <name type="scientific">Emiliania huxleyi (strain CCMP1516)</name>
    <dbReference type="NCBI Taxonomy" id="280463"/>
    <lineage>
        <taxon>Eukaryota</taxon>
        <taxon>Haptista</taxon>
        <taxon>Haptophyta</taxon>
        <taxon>Prymnesiophyceae</taxon>
        <taxon>Isochrysidales</taxon>
        <taxon>Noelaerhabdaceae</taxon>
        <taxon>Emiliania</taxon>
    </lineage>
</organism>
<sequence length="211" mass="23095">METGVGIGEAPTTHAMERVSPDWSLQPLTMELVAGMTAVYNEGFGSKRCCICFPFTDTDGTRLRYYQRHPERLPMCGIAVGADGTPLGFVQVAVHPMQDQYGIHTLQPGEAYIEQVGVAAAARGKGIGKALLQWAETLATDRKSSVLTLTVLHGNPALRLYERFGFEALPPPDPVERCFDICGTFWIVGRPYGLCDPHWGSVEMRKAVPGR</sequence>
<dbReference type="PaxDb" id="2903-EOD19116"/>
<dbReference type="SUPFAM" id="SSF55729">
    <property type="entry name" value="Acyl-CoA N-acyltransferases (Nat)"/>
    <property type="match status" value="1"/>
</dbReference>
<dbReference type="Proteomes" id="UP000013827">
    <property type="component" value="Unassembled WGS sequence"/>
</dbReference>
<dbReference type="Pfam" id="PF00583">
    <property type="entry name" value="Acetyltransf_1"/>
    <property type="match status" value="1"/>
</dbReference>
<dbReference type="PROSITE" id="PS51186">
    <property type="entry name" value="GNAT"/>
    <property type="match status" value="1"/>
</dbReference>
<dbReference type="InterPro" id="IPR050832">
    <property type="entry name" value="Bact_Acetyltransf"/>
</dbReference>